<feature type="compositionally biased region" description="Polar residues" evidence="2">
    <location>
        <begin position="506"/>
        <end position="516"/>
    </location>
</feature>
<dbReference type="AlphaFoldDB" id="A0A9U8EBJ9"/>
<feature type="coiled-coil region" evidence="1">
    <location>
        <begin position="67"/>
        <end position="133"/>
    </location>
</feature>
<feature type="region of interest" description="Disordered" evidence="2">
    <location>
        <begin position="704"/>
        <end position="726"/>
    </location>
</feature>
<keyword evidence="3" id="KW-1185">Reference proteome</keyword>
<sequence>MYFIICIKYRFRNRSLFRINLSSSKTIKSMMEQEGKPKKKKLQMEIMQLKRDVHKYHTLYEKQKEYCEEKLQELTILEAKHRELEHKCSIQEKEIEQLYHEHVNLVKAIEIKNQELEARKSELNSVTNSYQELSKILLLVDKHLQFLETEKLVDSGAMNVTVKEPNAIDKNNYKLGSKFTMEQNCNLQDKTLLSIDDFIAARETCQTLTSLTSLDIEKERLSRLLNHPQMGGSKNEILNVDNNNINKDAELFLKNSSVIWSTLEGTSANSVSTKDLIDKFKDKLNFCQLNLKKDKEINKVCKEELMKLIEKLQKELEVSQKNLETMRFQDQAVQEHYQGLEKEIEKLQQELKTKSSDLETRNVALKTLAVENKKWRELKIKNEKQIRLMTEKLKVLEYVNKTRNEMFEQKLKQLLKTNCRTQAKVHSKQVQTDDTLERSINDASKYQMVLTIQDLLKKMIKKSEDVIKLESLLKKKSLIVENIVLDFVNKSNIDRKRNNCDEDQTKANYKTTLSSPSKHHQQDTESSSEDDSTLENMSETSLEPEEMTKKVNSLIKFQFDPKNKLNKIQNYECQQQSNNSYNKCMETDRLHCGKRQDYRQYVGRDEKYNKLSQADLGSCTNLSFEMSMQKNMTRKNPCQMQNESYRKDSSKKLNTQSLSQVREELHCEPKKKNIKPNFSLLHESDSSTYAGNRNTRKSSKLMLQEVTTSSENDQSDATEDFDESSELECDTSHIRLSTEMKNFLKQQNLELDRSQQNNSSNIFKNAEFYVILKGQRKKSS</sequence>
<feature type="compositionally biased region" description="Basic and acidic residues" evidence="2">
    <location>
        <begin position="495"/>
        <end position="505"/>
    </location>
</feature>
<keyword evidence="1" id="KW-0175">Coiled coil</keyword>
<dbReference type="Proteomes" id="UP001165740">
    <property type="component" value="Chromosome 8"/>
</dbReference>
<feature type="compositionally biased region" description="Polar residues" evidence="2">
    <location>
        <begin position="633"/>
        <end position="643"/>
    </location>
</feature>
<name>A0A9U8EBJ9_BIOGL</name>
<organism evidence="3 4">
    <name type="scientific">Biomphalaria glabrata</name>
    <name type="common">Bloodfluke planorb</name>
    <name type="synonym">Freshwater snail</name>
    <dbReference type="NCBI Taxonomy" id="6526"/>
    <lineage>
        <taxon>Eukaryota</taxon>
        <taxon>Metazoa</taxon>
        <taxon>Spiralia</taxon>
        <taxon>Lophotrochozoa</taxon>
        <taxon>Mollusca</taxon>
        <taxon>Gastropoda</taxon>
        <taxon>Heterobranchia</taxon>
        <taxon>Euthyneura</taxon>
        <taxon>Panpulmonata</taxon>
        <taxon>Hygrophila</taxon>
        <taxon>Lymnaeoidea</taxon>
        <taxon>Planorbidae</taxon>
        <taxon>Biomphalaria</taxon>
    </lineage>
</organism>
<dbReference type="RefSeq" id="XP_013080892.2">
    <property type="nucleotide sequence ID" value="XM_013225438.2"/>
</dbReference>
<evidence type="ECO:0000313" key="4">
    <source>
        <dbReference type="RefSeq" id="XP_013080892.2"/>
    </source>
</evidence>
<dbReference type="GeneID" id="106066431"/>
<dbReference type="KEGG" id="bgt:106066431"/>
<evidence type="ECO:0000256" key="1">
    <source>
        <dbReference type="SAM" id="Coils"/>
    </source>
</evidence>
<feature type="region of interest" description="Disordered" evidence="2">
    <location>
        <begin position="495"/>
        <end position="547"/>
    </location>
</feature>
<proteinExistence type="predicted"/>
<feature type="coiled-coil region" evidence="1">
    <location>
        <begin position="302"/>
        <end position="357"/>
    </location>
</feature>
<protein>
    <submittedName>
        <fullName evidence="4">Cilia- and flagella-associated protein 58-like isoform X1</fullName>
    </submittedName>
</protein>
<accession>A0A9U8EBJ9</accession>
<dbReference type="OrthoDB" id="6102973at2759"/>
<feature type="compositionally biased region" description="Acidic residues" evidence="2">
    <location>
        <begin position="713"/>
        <end position="726"/>
    </location>
</feature>
<feature type="region of interest" description="Disordered" evidence="2">
    <location>
        <begin position="633"/>
        <end position="666"/>
    </location>
</feature>
<gene>
    <name evidence="4" type="primary">LOC106066431</name>
</gene>
<reference evidence="4" key="1">
    <citation type="submission" date="2025-08" db="UniProtKB">
        <authorList>
            <consortium name="RefSeq"/>
        </authorList>
    </citation>
    <scope>IDENTIFICATION</scope>
</reference>
<evidence type="ECO:0000313" key="3">
    <source>
        <dbReference type="Proteomes" id="UP001165740"/>
    </source>
</evidence>
<evidence type="ECO:0000256" key="2">
    <source>
        <dbReference type="SAM" id="MobiDB-lite"/>
    </source>
</evidence>